<comment type="caution">
    <text evidence="1">The sequence shown here is derived from an EMBL/GenBank/DDBJ whole genome shotgun (WGS) entry which is preliminary data.</text>
</comment>
<sequence>MLDFEKKWWRDRRVKNEVIRREFGISPTIYFRRLSALIDRPEALDYDPILVRTLLRRRDGQTAYGSS</sequence>
<dbReference type="Proteomes" id="UP000030145">
    <property type="component" value="Unassembled WGS sequence"/>
</dbReference>
<evidence type="ECO:0000313" key="2">
    <source>
        <dbReference type="Proteomes" id="UP000030145"/>
    </source>
</evidence>
<evidence type="ECO:0008006" key="3">
    <source>
        <dbReference type="Google" id="ProtNLM"/>
    </source>
</evidence>
<evidence type="ECO:0000313" key="1">
    <source>
        <dbReference type="EMBL" id="KGM18666.1"/>
    </source>
</evidence>
<gene>
    <name evidence="1" type="ORF">MA47_06785</name>
</gene>
<accession>A0A0A2DP48</accession>
<protein>
    <recommendedName>
        <fullName evidence="3">DUF3263 domain-containing protein</fullName>
    </recommendedName>
</protein>
<dbReference type="InterPro" id="IPR021678">
    <property type="entry name" value="DUF3263"/>
</dbReference>
<dbReference type="AlphaFoldDB" id="A0A0A2DP48"/>
<keyword evidence="2" id="KW-1185">Reference proteome</keyword>
<name>A0A0A2DP48_9CORY</name>
<organism evidence="1 2">
    <name type="scientific">Corynebacterium auriscanis</name>
    <dbReference type="NCBI Taxonomy" id="99807"/>
    <lineage>
        <taxon>Bacteria</taxon>
        <taxon>Bacillati</taxon>
        <taxon>Actinomycetota</taxon>
        <taxon>Actinomycetes</taxon>
        <taxon>Mycobacteriales</taxon>
        <taxon>Corynebacteriaceae</taxon>
        <taxon>Corynebacterium</taxon>
    </lineage>
</organism>
<reference evidence="1 2" key="1">
    <citation type="submission" date="2014-10" db="EMBL/GenBank/DDBJ databases">
        <title>Whole Genome sequence of Corynebacterium auriscanis strain CIP 106629.</title>
        <authorList>
            <person name="Hassan S.S."/>
            <person name="Jamal S.B."/>
            <person name="Tiwari S."/>
            <person name="Oliveira L.D.C."/>
            <person name="Souza F."/>
            <person name="Mariano D.C."/>
            <person name="Almeida S."/>
            <person name="Dorella F."/>
            <person name="Pereira F."/>
            <person name="Carvalho A."/>
            <person name="Leal C.A."/>
            <person name="Soares S.D.C."/>
            <person name="Figueiredo H.C."/>
            <person name="Silva A."/>
            <person name="Azevedo V.A."/>
        </authorList>
    </citation>
    <scope>NUCLEOTIDE SEQUENCE [LARGE SCALE GENOMIC DNA]</scope>
    <source>
        <strain evidence="1 2">CIP 106629</strain>
    </source>
</reference>
<dbReference type="Pfam" id="PF11662">
    <property type="entry name" value="DUF3263"/>
    <property type="match status" value="1"/>
</dbReference>
<dbReference type="EMBL" id="JRVJ01000010">
    <property type="protein sequence ID" value="KGM18666.1"/>
    <property type="molecule type" value="Genomic_DNA"/>
</dbReference>
<proteinExistence type="predicted"/>